<keyword evidence="2" id="KW-1185">Reference proteome</keyword>
<evidence type="ECO:0000313" key="2">
    <source>
        <dbReference type="Proteomes" id="UP000027153"/>
    </source>
</evidence>
<organism evidence="1 2">
    <name type="scientific">Candidatus Methanoperedens nitratireducens</name>
    <dbReference type="NCBI Taxonomy" id="1392998"/>
    <lineage>
        <taxon>Archaea</taxon>
        <taxon>Methanobacteriati</taxon>
        <taxon>Methanobacteriota</taxon>
        <taxon>Stenosarchaea group</taxon>
        <taxon>Methanomicrobia</taxon>
        <taxon>Methanosarcinales</taxon>
        <taxon>ANME-2 cluster</taxon>
        <taxon>Candidatus Methanoperedentaceae</taxon>
        <taxon>Candidatus Methanoperedens</taxon>
    </lineage>
</organism>
<proteinExistence type="predicted"/>
<dbReference type="AlphaFoldDB" id="A0A062V6B3"/>
<name>A0A062V6B3_9EURY</name>
<comment type="caution">
    <text evidence="1">The sequence shown here is derived from an EMBL/GenBank/DDBJ whole genome shotgun (WGS) entry which is preliminary data.</text>
</comment>
<dbReference type="RefSeq" id="WP_048089862.1">
    <property type="nucleotide sequence ID" value="NZ_JMIY01000002.1"/>
</dbReference>
<dbReference type="Proteomes" id="UP000027153">
    <property type="component" value="Unassembled WGS sequence"/>
</dbReference>
<evidence type="ECO:0000313" key="1">
    <source>
        <dbReference type="EMBL" id="KCZ72847.1"/>
    </source>
</evidence>
<dbReference type="EMBL" id="JMIY01000002">
    <property type="protein sequence ID" value="KCZ72847.1"/>
    <property type="molecule type" value="Genomic_DNA"/>
</dbReference>
<gene>
    <name evidence="1" type="ORF">ANME2D_01282</name>
</gene>
<reference evidence="1 2" key="1">
    <citation type="journal article" date="2013" name="Nature">
        <title>Anaerobic oxidation of methane coupled to nitrate reduction in a novel archaeal lineage.</title>
        <authorList>
            <person name="Haroon M.F."/>
            <person name="Hu S."/>
            <person name="Shi Y."/>
            <person name="Imelfort M."/>
            <person name="Keller J."/>
            <person name="Hugenholtz P."/>
            <person name="Yuan Z."/>
            <person name="Tyson G.W."/>
        </authorList>
    </citation>
    <scope>NUCLEOTIDE SEQUENCE [LARGE SCALE GENOMIC DNA]</scope>
    <source>
        <strain evidence="1 2">ANME-2d</strain>
    </source>
</reference>
<protein>
    <submittedName>
        <fullName evidence="1">Uncharacterized protein</fullName>
    </submittedName>
</protein>
<sequence length="303" mass="35213">MNKMRSEEIEIVNVEDDKYSLEVEIIDVKDFDIQKITANVIINIKGNKLKCFVSDFEEKGPFFKGEMCDVVLSLLTTELAKTDEIKKEIEKGEKYETHYTLSGEIVDFTPLVSLYYDAIDGYYIREYVDYKDGIVDCGIFVAIEMPKDYDFKIGDHIKAEGRLDLKKSRERIIINIRGRELKCFVSDFEEKGTFFVGEKYNVMLSLLPTVLTETSEIKKEIKNVERYEEYCYLSGKLVEFVPLIEFYCEVKKGSNYIKKDYHYKYVIVDCGIFVAVKIPKGSNLKIGDYIKAVGRLDIRKVKE</sequence>
<accession>A0A062V6B3</accession>